<dbReference type="Pfam" id="PF13528">
    <property type="entry name" value="Glyco_trans_1_3"/>
    <property type="match status" value="1"/>
</dbReference>
<reference evidence="2" key="1">
    <citation type="journal article" date="2019" name="Int. J. Syst. Evol. Microbiol.">
        <title>The Global Catalogue of Microorganisms (GCM) 10K type strain sequencing project: providing services to taxonomists for standard genome sequencing and annotation.</title>
        <authorList>
            <consortium name="The Broad Institute Genomics Platform"/>
            <consortium name="The Broad Institute Genome Sequencing Center for Infectious Disease"/>
            <person name="Wu L."/>
            <person name="Ma J."/>
        </authorList>
    </citation>
    <scope>NUCLEOTIDE SEQUENCE [LARGE SCALE GENOMIC DNA]</scope>
    <source>
        <strain evidence="2">CGMCC 1.16031</strain>
    </source>
</reference>
<dbReference type="NCBIfam" id="TIGR00661">
    <property type="entry name" value="MJ1255"/>
    <property type="match status" value="1"/>
</dbReference>
<dbReference type="RefSeq" id="WP_131257827.1">
    <property type="nucleotide sequence ID" value="NZ_JBHSUS010000001.1"/>
</dbReference>
<gene>
    <name evidence="1" type="ORF">ACFP85_14755</name>
</gene>
<dbReference type="EC" id="2.4.-.-" evidence="1"/>
<accession>A0ABW1XRQ6</accession>
<keyword evidence="2" id="KW-1185">Reference proteome</keyword>
<dbReference type="Gene3D" id="3.40.50.2000">
    <property type="entry name" value="Glycogen Phosphorylase B"/>
    <property type="match status" value="1"/>
</dbReference>
<evidence type="ECO:0000313" key="2">
    <source>
        <dbReference type="Proteomes" id="UP001596364"/>
    </source>
</evidence>
<keyword evidence="1" id="KW-0328">Glycosyltransferase</keyword>
<name>A0ABW1XRQ6_9ALTE</name>
<keyword evidence="1" id="KW-0808">Transferase</keyword>
<dbReference type="Proteomes" id="UP001596364">
    <property type="component" value="Unassembled WGS sequence"/>
</dbReference>
<evidence type="ECO:0000313" key="1">
    <source>
        <dbReference type="EMBL" id="MFC6441410.1"/>
    </source>
</evidence>
<dbReference type="InterPro" id="IPR005262">
    <property type="entry name" value="MJ1255-like"/>
</dbReference>
<proteinExistence type="predicted"/>
<dbReference type="GO" id="GO:0016757">
    <property type="term" value="F:glycosyltransferase activity"/>
    <property type="evidence" value="ECO:0007669"/>
    <property type="project" value="UniProtKB-KW"/>
</dbReference>
<sequence length="353" mass="40368">MNILYGVQGTGNGHITRARVLAEALSRRSDIQVDYLFSGREPQQYFDMQIFDEYQTKQGMTFVTHKGRVDRWQTARQLKLRQLIDDVQQLPMGDYDLVINDFEPISAWAAQLRHVPSISISHQACFLSPVPNIGKGMLDNLLLRYFAPTTYNLGVHWYHFGQSILPPFVTDVSQPVAPSGRILVYLPFEELNEIGALLRQFPEQGFDVFHPHLTSDTQQDNIHWYVPCKNAFKHCLQASDGVIGNAGFELSSECLHLGKKLLLKPLHGQFEQLSNVVTLEKMGRCQTMQRLDASAVRRWLTFDSVEPVRFPAKADLLVEWILDENWQDSRELCDALWQQVSFPPDVKQKLAGI</sequence>
<comment type="caution">
    <text evidence="1">The sequence shown here is derived from an EMBL/GenBank/DDBJ whole genome shotgun (WGS) entry which is preliminary data.</text>
</comment>
<protein>
    <submittedName>
        <fullName evidence="1">MJ1255/VC2487 family glycosyltransferase</fullName>
        <ecNumber evidence="1">2.4.-.-</ecNumber>
    </submittedName>
</protein>
<dbReference type="SUPFAM" id="SSF53756">
    <property type="entry name" value="UDP-Glycosyltransferase/glycogen phosphorylase"/>
    <property type="match status" value="1"/>
</dbReference>
<dbReference type="EMBL" id="JBHSUS010000001">
    <property type="protein sequence ID" value="MFC6441410.1"/>
    <property type="molecule type" value="Genomic_DNA"/>
</dbReference>
<organism evidence="1 2">
    <name type="scientific">Pseudobowmanella zhangzhouensis</name>
    <dbReference type="NCBI Taxonomy" id="1537679"/>
    <lineage>
        <taxon>Bacteria</taxon>
        <taxon>Pseudomonadati</taxon>
        <taxon>Pseudomonadota</taxon>
        <taxon>Gammaproteobacteria</taxon>
        <taxon>Alteromonadales</taxon>
        <taxon>Alteromonadaceae</taxon>
    </lineage>
</organism>